<feature type="compositionally biased region" description="Basic and acidic residues" evidence="1">
    <location>
        <begin position="1140"/>
        <end position="1181"/>
    </location>
</feature>
<dbReference type="Proteomes" id="UP001321473">
    <property type="component" value="Unassembled WGS sequence"/>
</dbReference>
<feature type="compositionally biased region" description="Low complexity" evidence="1">
    <location>
        <begin position="654"/>
        <end position="667"/>
    </location>
</feature>
<feature type="non-terminal residue" evidence="3">
    <location>
        <position position="1428"/>
    </location>
</feature>
<feature type="compositionally biased region" description="Pro residues" evidence="1">
    <location>
        <begin position="1366"/>
        <end position="1381"/>
    </location>
</feature>
<feature type="compositionally biased region" description="Basic and acidic residues" evidence="1">
    <location>
        <begin position="310"/>
        <end position="324"/>
    </location>
</feature>
<dbReference type="PANTHER" id="PTHR15577">
    <property type="entry name" value="ZINC FINGER CONTAINING PROTEIN"/>
    <property type="match status" value="1"/>
</dbReference>
<organism evidence="3 4">
    <name type="scientific">Amblyomma americanum</name>
    <name type="common">Lone star tick</name>
    <dbReference type="NCBI Taxonomy" id="6943"/>
    <lineage>
        <taxon>Eukaryota</taxon>
        <taxon>Metazoa</taxon>
        <taxon>Ecdysozoa</taxon>
        <taxon>Arthropoda</taxon>
        <taxon>Chelicerata</taxon>
        <taxon>Arachnida</taxon>
        <taxon>Acari</taxon>
        <taxon>Parasitiformes</taxon>
        <taxon>Ixodida</taxon>
        <taxon>Ixodoidea</taxon>
        <taxon>Ixodidae</taxon>
        <taxon>Amblyomminae</taxon>
        <taxon>Amblyomma</taxon>
    </lineage>
</organism>
<feature type="compositionally biased region" description="Basic and acidic residues" evidence="1">
    <location>
        <begin position="244"/>
        <end position="253"/>
    </location>
</feature>
<dbReference type="GO" id="GO:0008270">
    <property type="term" value="F:zinc ion binding"/>
    <property type="evidence" value="ECO:0007669"/>
    <property type="project" value="InterPro"/>
</dbReference>
<feature type="compositionally biased region" description="Basic and acidic residues" evidence="1">
    <location>
        <begin position="108"/>
        <end position="123"/>
    </location>
</feature>
<feature type="compositionally biased region" description="Low complexity" evidence="1">
    <location>
        <begin position="1198"/>
        <end position="1217"/>
    </location>
</feature>
<feature type="compositionally biased region" description="Basic and acidic residues" evidence="1">
    <location>
        <begin position="415"/>
        <end position="426"/>
    </location>
</feature>
<feature type="region of interest" description="Disordered" evidence="1">
    <location>
        <begin position="1238"/>
        <end position="1316"/>
    </location>
</feature>
<feature type="compositionally biased region" description="Polar residues" evidence="1">
    <location>
        <begin position="226"/>
        <end position="243"/>
    </location>
</feature>
<evidence type="ECO:0000313" key="3">
    <source>
        <dbReference type="EMBL" id="KAK8788700.1"/>
    </source>
</evidence>
<evidence type="ECO:0000256" key="1">
    <source>
        <dbReference type="SAM" id="MobiDB-lite"/>
    </source>
</evidence>
<feature type="region of interest" description="Disordered" evidence="1">
    <location>
        <begin position="404"/>
        <end position="437"/>
    </location>
</feature>
<feature type="compositionally biased region" description="Basic and acidic residues" evidence="1">
    <location>
        <begin position="50"/>
        <end position="74"/>
    </location>
</feature>
<dbReference type="EMBL" id="JARKHS020000555">
    <property type="protein sequence ID" value="KAK8788700.1"/>
    <property type="molecule type" value="Genomic_DNA"/>
</dbReference>
<gene>
    <name evidence="3" type="ORF">V5799_021529</name>
</gene>
<keyword evidence="4" id="KW-1185">Reference proteome</keyword>
<feature type="region of interest" description="Disordered" evidence="1">
    <location>
        <begin position="1093"/>
        <end position="1221"/>
    </location>
</feature>
<evidence type="ECO:0000313" key="4">
    <source>
        <dbReference type="Proteomes" id="UP001321473"/>
    </source>
</evidence>
<reference evidence="3 4" key="1">
    <citation type="journal article" date="2023" name="Arcadia Sci">
        <title>De novo assembly of a long-read Amblyomma americanum tick genome.</title>
        <authorList>
            <person name="Chou S."/>
            <person name="Poskanzer K.E."/>
            <person name="Rollins M."/>
            <person name="Thuy-Boun P.S."/>
        </authorList>
    </citation>
    <scope>NUCLEOTIDE SEQUENCE [LARGE SCALE GENOMIC DNA]</scope>
    <source>
        <strain evidence="3">F_SG_1</strain>
        <tissue evidence="3">Salivary glands</tissue>
    </source>
</reference>
<feature type="compositionally biased region" description="Basic and acidic residues" evidence="1">
    <location>
        <begin position="460"/>
        <end position="469"/>
    </location>
</feature>
<feature type="region of interest" description="Disordered" evidence="1">
    <location>
        <begin position="458"/>
        <end position="793"/>
    </location>
</feature>
<evidence type="ECO:0000259" key="2">
    <source>
        <dbReference type="PROSITE" id="PS00028"/>
    </source>
</evidence>
<feature type="compositionally biased region" description="Basic and acidic residues" evidence="1">
    <location>
        <begin position="211"/>
        <end position="225"/>
    </location>
</feature>
<accession>A0AAQ4FN84</accession>
<feature type="compositionally biased region" description="Pro residues" evidence="1">
    <location>
        <begin position="772"/>
        <end position="788"/>
    </location>
</feature>
<dbReference type="PANTHER" id="PTHR15577:SF2">
    <property type="entry name" value="ZINC FINGER PROTEIN 318"/>
    <property type="match status" value="1"/>
</dbReference>
<feature type="compositionally biased region" description="Low complexity" evidence="1">
    <location>
        <begin position="1298"/>
        <end position="1307"/>
    </location>
</feature>
<name>A0AAQ4FN84_AMBAM</name>
<proteinExistence type="predicted"/>
<feature type="region of interest" description="Disordered" evidence="1">
    <location>
        <begin position="135"/>
        <end position="391"/>
    </location>
</feature>
<dbReference type="GO" id="GO:0045892">
    <property type="term" value="P:negative regulation of DNA-templated transcription"/>
    <property type="evidence" value="ECO:0007669"/>
    <property type="project" value="TreeGrafter"/>
</dbReference>
<feature type="compositionally biased region" description="Basic and acidic residues" evidence="1">
    <location>
        <begin position="331"/>
        <end position="351"/>
    </location>
</feature>
<feature type="compositionally biased region" description="Pro residues" evidence="1">
    <location>
        <begin position="742"/>
        <end position="765"/>
    </location>
</feature>
<feature type="region of interest" description="Disordered" evidence="1">
    <location>
        <begin position="1362"/>
        <end position="1387"/>
    </location>
</feature>
<feature type="region of interest" description="Disordered" evidence="1">
    <location>
        <begin position="1"/>
        <end position="123"/>
    </location>
</feature>
<dbReference type="PROSITE" id="PS00028">
    <property type="entry name" value="ZINC_FINGER_C2H2_1"/>
    <property type="match status" value="1"/>
</dbReference>
<feature type="compositionally biased region" description="Basic residues" evidence="1">
    <location>
        <begin position="602"/>
        <end position="618"/>
    </location>
</feature>
<dbReference type="GO" id="GO:0045893">
    <property type="term" value="P:positive regulation of DNA-templated transcription"/>
    <property type="evidence" value="ECO:0007669"/>
    <property type="project" value="TreeGrafter"/>
</dbReference>
<feature type="compositionally biased region" description="Basic and acidic residues" evidence="1">
    <location>
        <begin position="554"/>
        <end position="580"/>
    </location>
</feature>
<sequence>MSGRPFRGGRRGGGYFPRAPYRGRGRGFRGGPFEGGRGRGRGRGGYGYNKRYDDDRDRDRDRDSRDRYSRDRYYSRSRSRSRSRTRSRSRSRSYSRSRSRSRSRSKTPQRETRTRKMPTKKELQEIAAAVTKSINKEKEQLLRPKTPVRTRSGYIDAPSLASTRRSLSPVARNDSPYESSRDYGVSRPKTPQHKPKDSGDSGFRAQLLELALKEKQKLGLDKLDSPRSSSSALKAIQSYSGTRSPEESDHEDQAPQDLYDDLPKPLFPIASKGGSESTRKAGGGKLVSSFTPVETRKKPIDDIFPDVDEYEPRRDAWEDRRDSKSGGGSLRMDRRPDSRPESHRPDSRTDLYADLLSESHGGSQAESRFHGENSRSQRQSSTLIPGLGIDDNIDDEDAFLYGDEAPSAARTPSVQEKKPFIEEPPRKKPLPQESWMPTSQRFCAAPASPDVSDLTIDLKLPFDRRKTAESVRAGKMYLESKQQRTPEPPPVQRGSRRMMDRIPDDPEPLETSWKSQRHRTPSPNPSPPPMASRAPKPSSSSKQSMLGFNSIESMKQELRELKMMLSREKEAKEDSYERERKRLRSPSEEGSYIRAARSPSPVKRRRESYSPSHRRRGRSPGDSYRRPSPPSYRRERRESPYYRGAATPSARRYSPSPANSLSPSSDRSMGKRWSPSPPPRHVSRRQEGRTPGRRWSPESPPPRPRRSSLERTPKHPSSQTPYYQGSAPPTQPGYYEQSAGPPLIPPPNLSVPPPNFPISAPPPQAAPYFAGYPPPAQAPPDYSYPPPASQQQQARSNLRVVPLHSGMDDSMVPVKQEASLCTSVKQEESNVVIAKKQQTVTQEEIDNYLRLVETKDSYREKINLLKQELVRLGKIQNEIMRRRQHDRDGHRDPLLLESSSMYEDVKKQVLEVNSNMEEVSRKIFKVSQKVKLEAIAYKKRQEEEALAAESPDTAGIKFVYEDPRDHWCQTCNVVLPSMNDMFRHLHSPKHKEATPSHERPWAEAEKQQQAGTQKFHRTIVSAVKGVQFLVGISGYYCKLCKVMSGDSAMARNHLHSIEHNQNYTKYILLNPFYERRWKMEKDIAIGAAIKEEKEKKKQEKEKQEKEKFEKERDKSRSRSRSPTAPSSFEHNFSSKRSKSSRKEEQEKIRRKSEELLKAERENSRSVKELDDSDVSPKKGGDKSASPPPSRANTGGSGIKLKLLKGQKTQKQPPKQTPVVIIGKAPCFRPSFLSGKPKVGAAATATTAKQEESKPYGPALPPNLASATAAELVEEAKKNEESMEIPLPNSASEKPGLLPTPVTSVAPTVPTPAPPTSAMLVSRKQALKSGVVTKTPLLPLPGSSMSEEDMDLKLLGIERDDIQPIAPVKPPPAFGPAPPPTSPVQLPNLSVPPPMFPVPPPKRTLLPSPRYLATVPPPTMAPLNVPPPT</sequence>
<protein>
    <recommendedName>
        <fullName evidence="2">C2H2-type domain-containing protein</fullName>
    </recommendedName>
</protein>
<feature type="compositionally biased region" description="Pro residues" evidence="1">
    <location>
        <begin position="1414"/>
        <end position="1428"/>
    </location>
</feature>
<dbReference type="GO" id="GO:0003676">
    <property type="term" value="F:nucleic acid binding"/>
    <property type="evidence" value="ECO:0007669"/>
    <property type="project" value="InterPro"/>
</dbReference>
<dbReference type="GO" id="GO:0005654">
    <property type="term" value="C:nucleoplasm"/>
    <property type="evidence" value="ECO:0007669"/>
    <property type="project" value="TreeGrafter"/>
</dbReference>
<dbReference type="Pfam" id="PF12874">
    <property type="entry name" value="zf-met"/>
    <property type="match status" value="1"/>
</dbReference>
<dbReference type="InterPro" id="IPR055309">
    <property type="entry name" value="Znf318-like"/>
</dbReference>
<dbReference type="SMART" id="SM00451">
    <property type="entry name" value="ZnF_U1"/>
    <property type="match status" value="2"/>
</dbReference>
<dbReference type="InterPro" id="IPR003604">
    <property type="entry name" value="Matrin/U1-like-C_Znf_C2H2"/>
</dbReference>
<feature type="domain" description="C2H2-type" evidence="2">
    <location>
        <begin position="968"/>
        <end position="990"/>
    </location>
</feature>
<feature type="compositionally biased region" description="Basic residues" evidence="1">
    <location>
        <begin position="75"/>
        <end position="107"/>
    </location>
</feature>
<dbReference type="InterPro" id="IPR013087">
    <property type="entry name" value="Znf_C2H2_type"/>
</dbReference>
<comment type="caution">
    <text evidence="3">The sequence shown here is derived from an EMBL/GenBank/DDBJ whole genome shotgun (WGS) entry which is preliminary data.</text>
</comment>
<feature type="compositionally biased region" description="Low complexity" evidence="1">
    <location>
        <begin position="531"/>
        <end position="545"/>
    </location>
</feature>
<feature type="compositionally biased region" description="Basic and acidic residues" evidence="1">
    <location>
        <begin position="1093"/>
        <end position="1116"/>
    </location>
</feature>
<feature type="region of interest" description="Disordered" evidence="1">
    <location>
        <begin position="1408"/>
        <end position="1428"/>
    </location>
</feature>